<feature type="transmembrane region" description="Helical" evidence="14">
    <location>
        <begin position="315"/>
        <end position="337"/>
    </location>
</feature>
<evidence type="ECO:0000256" key="5">
    <source>
        <dbReference type="ARBA" id="ARBA00022679"/>
    </source>
</evidence>
<evidence type="ECO:0000256" key="10">
    <source>
        <dbReference type="ARBA" id="ARBA00030253"/>
    </source>
</evidence>
<comment type="miscellaneous">
    <text evidence="14">Carbon 2 of the heme B porphyrin ring is defined according to the Fischer nomenclature.</text>
</comment>
<evidence type="ECO:0000256" key="13">
    <source>
        <dbReference type="ARBA" id="ARBA00047690"/>
    </source>
</evidence>
<feature type="transmembrane region" description="Helical" evidence="14">
    <location>
        <begin position="284"/>
        <end position="303"/>
    </location>
</feature>
<comment type="subcellular location">
    <subcellularLocation>
        <location evidence="1 14">Cell membrane</location>
        <topology evidence="1 14">Multi-pass membrane protein</topology>
    </subcellularLocation>
</comment>
<evidence type="ECO:0000256" key="4">
    <source>
        <dbReference type="ARBA" id="ARBA00022475"/>
    </source>
</evidence>
<keyword evidence="4 14" id="KW-1003">Cell membrane</keyword>
<dbReference type="FunFam" id="1.10.357.140:FF:000001">
    <property type="entry name" value="Protoheme IX farnesyltransferase"/>
    <property type="match status" value="1"/>
</dbReference>
<comment type="similarity">
    <text evidence="14">Belongs to the UbiA prenyltransferase family. Protoheme IX farnesyltransferase subfamily.</text>
</comment>
<keyword evidence="9 14" id="KW-0472">Membrane</keyword>
<protein>
    <recommendedName>
        <fullName evidence="11 14">Protoheme IX farnesyltransferase</fullName>
        <ecNumber evidence="3 14">2.5.1.141</ecNumber>
    </recommendedName>
    <alternativeName>
        <fullName evidence="12 14">Heme B farnesyltransferase</fullName>
    </alternativeName>
    <alternativeName>
        <fullName evidence="10 14">Heme O synthase</fullName>
    </alternativeName>
</protein>
<evidence type="ECO:0000256" key="11">
    <source>
        <dbReference type="ARBA" id="ARBA00040810"/>
    </source>
</evidence>
<feature type="transmembrane region" description="Helical" evidence="14">
    <location>
        <begin position="159"/>
        <end position="180"/>
    </location>
</feature>
<reference evidence="16" key="1">
    <citation type="submission" date="2023-01" db="EMBL/GenBank/DDBJ databases">
        <title>The diversity of Class Acidimicrobiia in South China Sea sediment environments and the proposal of Iamia marina sp. nov., a novel species of the genus Iamia.</title>
        <authorList>
            <person name="He Y."/>
            <person name="Tian X."/>
        </authorList>
    </citation>
    <scope>NUCLEOTIDE SEQUENCE</scope>
    <source>
        <strain evidence="16">DSM 19957</strain>
    </source>
</reference>
<dbReference type="GO" id="GO:0008495">
    <property type="term" value="F:protoheme IX farnesyltransferase activity"/>
    <property type="evidence" value="ECO:0007669"/>
    <property type="project" value="UniProtKB-UniRule"/>
</dbReference>
<evidence type="ECO:0000256" key="12">
    <source>
        <dbReference type="ARBA" id="ARBA00042475"/>
    </source>
</evidence>
<keyword evidence="17" id="KW-1185">Reference proteome</keyword>
<dbReference type="Proteomes" id="UP001216390">
    <property type="component" value="Chromosome"/>
</dbReference>
<evidence type="ECO:0000256" key="8">
    <source>
        <dbReference type="ARBA" id="ARBA00023133"/>
    </source>
</evidence>
<evidence type="ECO:0000313" key="16">
    <source>
        <dbReference type="EMBL" id="WCO67178.1"/>
    </source>
</evidence>
<dbReference type="PANTHER" id="PTHR43448:SF7">
    <property type="entry name" value="4-HYDROXYBENZOATE SOLANESYLTRANSFERASE"/>
    <property type="match status" value="1"/>
</dbReference>
<evidence type="ECO:0000256" key="9">
    <source>
        <dbReference type="ARBA" id="ARBA00023136"/>
    </source>
</evidence>
<comment type="pathway">
    <text evidence="2 14">Porphyrin-containing compound metabolism; heme O biosynthesis; heme O from protoheme: step 1/1.</text>
</comment>
<proteinExistence type="inferred from homology"/>
<accession>A0AAF0BVL7</accession>
<name>A0AAF0BVL7_9ACTN</name>
<dbReference type="EMBL" id="CP116942">
    <property type="protein sequence ID" value="WCO67178.1"/>
    <property type="molecule type" value="Genomic_DNA"/>
</dbReference>
<keyword evidence="6 14" id="KW-0812">Transmembrane</keyword>
<dbReference type="InterPro" id="IPR044878">
    <property type="entry name" value="UbiA_sf"/>
</dbReference>
<feature type="region of interest" description="Disordered" evidence="15">
    <location>
        <begin position="1"/>
        <end position="48"/>
    </location>
</feature>
<evidence type="ECO:0000256" key="6">
    <source>
        <dbReference type="ARBA" id="ARBA00022692"/>
    </source>
</evidence>
<feature type="transmembrane region" description="Helical" evidence="14">
    <location>
        <begin position="90"/>
        <end position="112"/>
    </location>
</feature>
<gene>
    <name evidence="14" type="primary">ctaB</name>
    <name evidence="16" type="ORF">PO878_00390</name>
</gene>
<dbReference type="AlphaFoldDB" id="A0AAF0BVL7"/>
<keyword evidence="7 14" id="KW-1133">Transmembrane helix</keyword>
<organism evidence="16 17">
    <name type="scientific">Iamia majanohamensis</name>
    <dbReference type="NCBI Taxonomy" id="467976"/>
    <lineage>
        <taxon>Bacteria</taxon>
        <taxon>Bacillati</taxon>
        <taxon>Actinomycetota</taxon>
        <taxon>Acidimicrobiia</taxon>
        <taxon>Acidimicrobiales</taxon>
        <taxon>Iamiaceae</taxon>
        <taxon>Iamia</taxon>
    </lineage>
</organism>
<dbReference type="InterPro" id="IPR000537">
    <property type="entry name" value="UbiA_prenyltransferase"/>
</dbReference>
<dbReference type="GO" id="GO:0048034">
    <property type="term" value="P:heme O biosynthetic process"/>
    <property type="evidence" value="ECO:0007669"/>
    <property type="project" value="UniProtKB-UniRule"/>
</dbReference>
<dbReference type="PANTHER" id="PTHR43448">
    <property type="entry name" value="PROTOHEME IX FARNESYLTRANSFERASE, MITOCHONDRIAL"/>
    <property type="match status" value="1"/>
</dbReference>
<evidence type="ECO:0000256" key="7">
    <source>
        <dbReference type="ARBA" id="ARBA00022989"/>
    </source>
</evidence>
<evidence type="ECO:0000256" key="15">
    <source>
        <dbReference type="SAM" id="MobiDB-lite"/>
    </source>
</evidence>
<evidence type="ECO:0000313" key="17">
    <source>
        <dbReference type="Proteomes" id="UP001216390"/>
    </source>
</evidence>
<keyword evidence="5 14" id="KW-0808">Transferase</keyword>
<dbReference type="NCBIfam" id="TIGR01473">
    <property type="entry name" value="cyoE_ctaB"/>
    <property type="match status" value="1"/>
</dbReference>
<feature type="transmembrane region" description="Helical" evidence="14">
    <location>
        <begin position="257"/>
        <end position="278"/>
    </location>
</feature>
<dbReference type="Gene3D" id="1.10.357.140">
    <property type="entry name" value="UbiA prenyltransferase"/>
    <property type="match status" value="1"/>
</dbReference>
<evidence type="ECO:0000256" key="3">
    <source>
        <dbReference type="ARBA" id="ARBA00012292"/>
    </source>
</evidence>
<dbReference type="InterPro" id="IPR006369">
    <property type="entry name" value="Protohaem_IX_farnesylTrfase"/>
</dbReference>
<feature type="transmembrane region" description="Helical" evidence="14">
    <location>
        <begin position="187"/>
        <end position="206"/>
    </location>
</feature>
<dbReference type="PROSITE" id="PS00943">
    <property type="entry name" value="UBIA"/>
    <property type="match status" value="1"/>
</dbReference>
<evidence type="ECO:0000256" key="14">
    <source>
        <dbReference type="HAMAP-Rule" id="MF_00154"/>
    </source>
</evidence>
<dbReference type="GO" id="GO:0005886">
    <property type="term" value="C:plasma membrane"/>
    <property type="evidence" value="ECO:0007669"/>
    <property type="project" value="UniProtKB-SubCell"/>
</dbReference>
<feature type="transmembrane region" description="Helical" evidence="14">
    <location>
        <begin position="212"/>
        <end position="236"/>
    </location>
</feature>
<comment type="catalytic activity">
    <reaction evidence="13 14">
        <text>heme b + (2E,6E)-farnesyl diphosphate + H2O = Fe(II)-heme o + diphosphate</text>
        <dbReference type="Rhea" id="RHEA:28070"/>
        <dbReference type="ChEBI" id="CHEBI:15377"/>
        <dbReference type="ChEBI" id="CHEBI:33019"/>
        <dbReference type="ChEBI" id="CHEBI:60344"/>
        <dbReference type="ChEBI" id="CHEBI:60530"/>
        <dbReference type="ChEBI" id="CHEBI:175763"/>
        <dbReference type="EC" id="2.5.1.141"/>
    </reaction>
</comment>
<dbReference type="HAMAP" id="MF_00154">
    <property type="entry name" value="CyoE_CtaB"/>
    <property type="match status" value="1"/>
</dbReference>
<dbReference type="EC" id="2.5.1.141" evidence="3 14"/>
<dbReference type="Pfam" id="PF01040">
    <property type="entry name" value="UbiA"/>
    <property type="match status" value="1"/>
</dbReference>
<comment type="function">
    <text evidence="14">Converts heme B (protoheme IX) to heme O by substitution of the vinyl group on carbon 2 of heme B porphyrin ring with a hydroxyethyl farnesyl side group.</text>
</comment>
<dbReference type="KEGG" id="ima:PO878_00390"/>
<dbReference type="InterPro" id="IPR030470">
    <property type="entry name" value="UbiA_prenylTrfase_CS"/>
</dbReference>
<keyword evidence="8 14" id="KW-0350">Heme biosynthesis</keyword>
<dbReference type="NCBIfam" id="NF003349">
    <property type="entry name" value="PRK04375.1-2"/>
    <property type="match status" value="1"/>
</dbReference>
<evidence type="ECO:0000256" key="1">
    <source>
        <dbReference type="ARBA" id="ARBA00004651"/>
    </source>
</evidence>
<sequence>MTSPTTGAATPVRPAPGRSSLLRRGPVAGHRPVVERPAPLAGEAADQGEPTRSKVAAYVALTKPRIIELLLVTTVPTQVVAARGLPSGWLVLWTVLGGALAAGGANTINMVVDRDIDRLMKRTRGRPLVTGEISPRAALTFAIALEVASFALLWGAVNLLSAVLAVSATLFYVFVYTLWLKRTSTQNIVIGGAAGAAPVLIGWSSVTGSLSWAPVVLFAAIFLWTPPHFWCLAVRYRDDYAAADVPMLPVVSSMRAVTLRIVGYTALLWATTLLFAPVADMGTLYLVAAIVLGGAYLALTIDLARDPDPGKAMRLFHWSITYVTLLFGAMALDQLLVGAS</sequence>
<evidence type="ECO:0000256" key="2">
    <source>
        <dbReference type="ARBA" id="ARBA00004919"/>
    </source>
</evidence>
<feature type="transmembrane region" description="Helical" evidence="14">
    <location>
        <begin position="133"/>
        <end position="153"/>
    </location>
</feature>
<dbReference type="CDD" id="cd13957">
    <property type="entry name" value="PT_UbiA_Cox10"/>
    <property type="match status" value="1"/>
</dbReference>